<dbReference type="RefSeq" id="WP_338602713.1">
    <property type="nucleotide sequence ID" value="NZ_CP146016.1"/>
</dbReference>
<keyword evidence="2" id="KW-1185">Reference proteome</keyword>
<accession>A0AAX4L1M9</accession>
<gene>
    <name evidence="1" type="ORF">V6M85_02765</name>
</gene>
<dbReference type="EMBL" id="CP146016">
    <property type="protein sequence ID" value="WWQ61021.1"/>
    <property type="molecule type" value="Genomic_DNA"/>
</dbReference>
<dbReference type="Proteomes" id="UP001432202">
    <property type="component" value="Chromosome"/>
</dbReference>
<evidence type="ECO:0000313" key="1">
    <source>
        <dbReference type="EMBL" id="WWQ61021.1"/>
    </source>
</evidence>
<evidence type="ECO:0000313" key="2">
    <source>
        <dbReference type="Proteomes" id="UP001432202"/>
    </source>
</evidence>
<dbReference type="GeneID" id="89335655"/>
<organism evidence="1 2">
    <name type="scientific">Sulfolobus tengchongensis</name>
    <dbReference type="NCBI Taxonomy" id="207809"/>
    <lineage>
        <taxon>Archaea</taxon>
        <taxon>Thermoproteota</taxon>
        <taxon>Thermoprotei</taxon>
        <taxon>Sulfolobales</taxon>
        <taxon>Sulfolobaceae</taxon>
        <taxon>Sulfolobus</taxon>
    </lineage>
</organism>
<reference evidence="1 2" key="1">
    <citation type="submission" date="2024-02" db="EMBL/GenBank/DDBJ databases">
        <title>STSV induces naive adaptation in Sulfolobus.</title>
        <authorList>
            <person name="Xiang X."/>
            <person name="Song M."/>
        </authorList>
    </citation>
    <scope>NUCLEOTIDE SEQUENCE [LARGE SCALE GENOMIC DNA]</scope>
    <source>
        <strain evidence="1 2">RT2</strain>
    </source>
</reference>
<dbReference type="AlphaFoldDB" id="A0AAX4L1M9"/>
<sequence>MEEIDLLNEFAHVVVKIDRSANGIRLAIESKRFGREIYLDPLMLDFLTLLNEKELLDLIKEIIEKKYQNIVINDSID</sequence>
<proteinExistence type="predicted"/>
<protein>
    <submittedName>
        <fullName evidence="1">Uncharacterized protein</fullName>
    </submittedName>
</protein>
<name>A0AAX4L1M9_9CREN</name>